<dbReference type="PANTHER" id="PTHR21666:SF270">
    <property type="entry name" value="MUREIN HYDROLASE ACTIVATOR ENVC"/>
    <property type="match status" value="1"/>
</dbReference>
<dbReference type="Pfam" id="PF01551">
    <property type="entry name" value="Peptidase_M23"/>
    <property type="match status" value="1"/>
</dbReference>
<dbReference type="InterPro" id="IPR016047">
    <property type="entry name" value="M23ase_b-sheet_dom"/>
</dbReference>
<dbReference type="PANTHER" id="PTHR21666">
    <property type="entry name" value="PEPTIDASE-RELATED"/>
    <property type="match status" value="1"/>
</dbReference>
<feature type="domain" description="M23ase beta-sheet core" evidence="1">
    <location>
        <begin position="92"/>
        <end position="192"/>
    </location>
</feature>
<proteinExistence type="predicted"/>
<accession>A0A1M5TV09</accession>
<evidence type="ECO:0000259" key="1">
    <source>
        <dbReference type="Pfam" id="PF01551"/>
    </source>
</evidence>
<dbReference type="InterPro" id="IPR011055">
    <property type="entry name" value="Dup_hybrid_motif"/>
</dbReference>
<dbReference type="RefSeq" id="WP_073417379.1">
    <property type="nucleotide sequence ID" value="NZ_FQWC01000008.1"/>
</dbReference>
<evidence type="ECO:0000313" key="2">
    <source>
        <dbReference type="EMBL" id="SHH54470.1"/>
    </source>
</evidence>
<keyword evidence="3" id="KW-1185">Reference proteome</keyword>
<gene>
    <name evidence="2" type="ORF">SAMN05443663_108162</name>
</gene>
<dbReference type="STRING" id="370979.SAMN05443663_108162"/>
<dbReference type="EMBL" id="FQWC01000008">
    <property type="protein sequence ID" value="SHH54470.1"/>
    <property type="molecule type" value="Genomic_DNA"/>
</dbReference>
<reference evidence="3" key="1">
    <citation type="submission" date="2016-11" db="EMBL/GenBank/DDBJ databases">
        <authorList>
            <person name="Varghese N."/>
            <person name="Submissions S."/>
        </authorList>
    </citation>
    <scope>NUCLEOTIDE SEQUENCE [LARGE SCALE GENOMIC DNA]</scope>
    <source>
        <strain evidence="3">DSM 17963</strain>
    </source>
</reference>
<dbReference type="CDD" id="cd12797">
    <property type="entry name" value="M23_peptidase"/>
    <property type="match status" value="1"/>
</dbReference>
<dbReference type="AlphaFoldDB" id="A0A1M5TV09"/>
<evidence type="ECO:0000313" key="3">
    <source>
        <dbReference type="Proteomes" id="UP000184071"/>
    </source>
</evidence>
<protein>
    <submittedName>
        <fullName evidence="2">Peptidase family M23</fullName>
    </submittedName>
</protein>
<dbReference type="GO" id="GO:0004222">
    <property type="term" value="F:metalloendopeptidase activity"/>
    <property type="evidence" value="ECO:0007669"/>
    <property type="project" value="TreeGrafter"/>
</dbReference>
<dbReference type="Gene3D" id="2.70.70.10">
    <property type="entry name" value="Glucose Permease (Domain IIA)"/>
    <property type="match status" value="1"/>
</dbReference>
<name>A0A1M5TV09_9FLAO</name>
<dbReference type="SUPFAM" id="SSF51261">
    <property type="entry name" value="Duplicated hybrid motif"/>
    <property type="match status" value="1"/>
</dbReference>
<dbReference type="OrthoDB" id="9801052at2"/>
<sequence>MKSLISILKALPPTKIIDSSIDFSKYLPLDLSITNAELVESKPETSDEFERFIFGYLANNNAEVAYGGYIEGRNLYKRSTIFKNDSVPERNIHIGLDLWAKAGTAVLAPLDGKVHSFQNNEGLGDYGPTIILEHEAENEKFYTLYGHLSLESIENLSVGAVFKKGEQIATLGNSEVNGDYAPHVHFQIIKNMEDKWGDYPGVCNTNDLNFYIENCPDPNLLLKIT</sequence>
<organism evidence="2 3">
    <name type="scientific">Flavobacterium defluvii</name>
    <dbReference type="NCBI Taxonomy" id="370979"/>
    <lineage>
        <taxon>Bacteria</taxon>
        <taxon>Pseudomonadati</taxon>
        <taxon>Bacteroidota</taxon>
        <taxon>Flavobacteriia</taxon>
        <taxon>Flavobacteriales</taxon>
        <taxon>Flavobacteriaceae</taxon>
        <taxon>Flavobacterium</taxon>
    </lineage>
</organism>
<dbReference type="InterPro" id="IPR050570">
    <property type="entry name" value="Cell_wall_metabolism_enzyme"/>
</dbReference>
<dbReference type="Proteomes" id="UP000184071">
    <property type="component" value="Unassembled WGS sequence"/>
</dbReference>